<dbReference type="InterPro" id="IPR016181">
    <property type="entry name" value="Acyl_CoA_acyltransferase"/>
</dbReference>
<evidence type="ECO:0000313" key="3">
    <source>
        <dbReference type="EMBL" id="WUT81348.1"/>
    </source>
</evidence>
<dbReference type="Proteomes" id="UP001432060">
    <property type="component" value="Chromosome"/>
</dbReference>
<evidence type="ECO:0000313" key="4">
    <source>
        <dbReference type="Proteomes" id="UP001432060"/>
    </source>
</evidence>
<keyword evidence="4" id="KW-1185">Reference proteome</keyword>
<dbReference type="InterPro" id="IPR052523">
    <property type="entry name" value="Trichothecene_AcTrans"/>
</dbReference>
<dbReference type="PROSITE" id="PS51186">
    <property type="entry name" value="GNAT"/>
    <property type="match status" value="1"/>
</dbReference>
<organism evidence="3 4">
    <name type="scientific">Streptomyces melanogenes</name>
    <dbReference type="NCBI Taxonomy" id="67326"/>
    <lineage>
        <taxon>Bacteria</taxon>
        <taxon>Bacillati</taxon>
        <taxon>Actinomycetota</taxon>
        <taxon>Actinomycetes</taxon>
        <taxon>Kitasatosporales</taxon>
        <taxon>Streptomycetaceae</taxon>
        <taxon>Streptomyces</taxon>
    </lineage>
</organism>
<dbReference type="InterPro" id="IPR000182">
    <property type="entry name" value="GNAT_dom"/>
</dbReference>
<proteinExistence type="predicted"/>
<name>A0ABZ1XCV5_9ACTN</name>
<keyword evidence="3" id="KW-0012">Acyltransferase</keyword>
<feature type="region of interest" description="Disordered" evidence="1">
    <location>
        <begin position="193"/>
        <end position="219"/>
    </location>
</feature>
<dbReference type="PANTHER" id="PTHR42791">
    <property type="entry name" value="GNAT FAMILY ACETYLTRANSFERASE"/>
    <property type="match status" value="1"/>
</dbReference>
<protein>
    <submittedName>
        <fullName evidence="3">GNAT family N-acetyltransferase</fullName>
        <ecNumber evidence="3">2.3.1.-</ecNumber>
    </submittedName>
</protein>
<dbReference type="CDD" id="cd04301">
    <property type="entry name" value="NAT_SF"/>
    <property type="match status" value="1"/>
</dbReference>
<feature type="compositionally biased region" description="Low complexity" evidence="1">
    <location>
        <begin position="201"/>
        <end position="219"/>
    </location>
</feature>
<gene>
    <name evidence="3" type="ORF">OG515_03620</name>
</gene>
<dbReference type="Pfam" id="PF00583">
    <property type="entry name" value="Acetyltransf_1"/>
    <property type="match status" value="1"/>
</dbReference>
<dbReference type="Gene3D" id="3.40.630.30">
    <property type="match status" value="1"/>
</dbReference>
<dbReference type="RefSeq" id="WP_329395616.1">
    <property type="nucleotide sequence ID" value="NZ_CP109019.1"/>
</dbReference>
<reference evidence="3" key="1">
    <citation type="submission" date="2022-10" db="EMBL/GenBank/DDBJ databases">
        <title>The complete genomes of actinobacterial strains from the NBC collection.</title>
        <authorList>
            <person name="Joergensen T.S."/>
            <person name="Alvarez Arevalo M."/>
            <person name="Sterndorff E.B."/>
            <person name="Faurdal D."/>
            <person name="Vuksanovic O."/>
            <person name="Mourched A.-S."/>
            <person name="Charusanti P."/>
            <person name="Shaw S."/>
            <person name="Blin K."/>
            <person name="Weber T."/>
        </authorList>
    </citation>
    <scope>NUCLEOTIDE SEQUENCE</scope>
    <source>
        <strain evidence="3">NBC_00668</strain>
    </source>
</reference>
<feature type="domain" description="N-acetyltransferase" evidence="2">
    <location>
        <begin position="64"/>
        <end position="199"/>
    </location>
</feature>
<dbReference type="EMBL" id="CP109019">
    <property type="protein sequence ID" value="WUT81348.1"/>
    <property type="molecule type" value="Genomic_DNA"/>
</dbReference>
<keyword evidence="3" id="KW-0808">Transferase</keyword>
<dbReference type="PANTHER" id="PTHR42791:SF1">
    <property type="entry name" value="N-ACETYLTRANSFERASE DOMAIN-CONTAINING PROTEIN"/>
    <property type="match status" value="1"/>
</dbReference>
<evidence type="ECO:0000256" key="1">
    <source>
        <dbReference type="SAM" id="MobiDB-lite"/>
    </source>
</evidence>
<sequence>MTRMSITNMPRAATIDDAALISRTLARAFEDDPMMRWFFPDDTAREAALSRYYTTLFTRQYVHHGVCERTGAAAAFWVPPEAQDKAVPDAETIRELEDILGDRAGSFREAVEAVAGHGPQEPHWYLAAIGADPAGQGQGHGSALLRSGLAKADAAGMPVHLESSKPSNLPVYEHFGFTVLEEVRLPGNGPTLWAMRRAPRTSTSGPRPGSWGPGRRQPE</sequence>
<dbReference type="EC" id="2.3.1.-" evidence="3"/>
<accession>A0ABZ1XCV5</accession>
<dbReference type="GO" id="GO:0016746">
    <property type="term" value="F:acyltransferase activity"/>
    <property type="evidence" value="ECO:0007669"/>
    <property type="project" value="UniProtKB-KW"/>
</dbReference>
<dbReference type="SUPFAM" id="SSF55729">
    <property type="entry name" value="Acyl-CoA N-acyltransferases (Nat)"/>
    <property type="match status" value="1"/>
</dbReference>
<evidence type="ECO:0000259" key="2">
    <source>
        <dbReference type="PROSITE" id="PS51186"/>
    </source>
</evidence>